<dbReference type="OMA" id="ICDSAAF"/>
<feature type="transmembrane region" description="Helical" evidence="1">
    <location>
        <begin position="139"/>
        <end position="158"/>
    </location>
</feature>
<evidence type="ECO:0000313" key="2">
    <source>
        <dbReference type="WBParaSite" id="HPLM_0000142701-mRNA-1"/>
    </source>
</evidence>
<proteinExistence type="predicted"/>
<name>A0A0N4VVV7_HAEPC</name>
<sequence length="202" mass="21995">LETEILTEDAICTVTTDELKGCYSCPKGSSAQVLCKSPRNNIQAEVICDSAAFSIPCSTTGIASILRFSLSKARNQLQCSASCGQISTSFEISSILNFTASAQGIAEQWLRGESISHSDSSWPDLGHIVSVFLQWYKTLAAAMVGLAITVGLTYLFLLTCGARILGWILYTTVKAISTVVKLFFMGIKKVMCIRPRMHNKQH</sequence>
<keyword evidence="1" id="KW-1133">Transmembrane helix</keyword>
<feature type="transmembrane region" description="Helical" evidence="1">
    <location>
        <begin position="164"/>
        <end position="187"/>
    </location>
</feature>
<organism evidence="2">
    <name type="scientific">Haemonchus placei</name>
    <name type="common">Barber's pole worm</name>
    <dbReference type="NCBI Taxonomy" id="6290"/>
    <lineage>
        <taxon>Eukaryota</taxon>
        <taxon>Metazoa</taxon>
        <taxon>Ecdysozoa</taxon>
        <taxon>Nematoda</taxon>
        <taxon>Chromadorea</taxon>
        <taxon>Rhabditida</taxon>
        <taxon>Rhabditina</taxon>
        <taxon>Rhabditomorpha</taxon>
        <taxon>Strongyloidea</taxon>
        <taxon>Trichostrongylidae</taxon>
        <taxon>Haemonchus</taxon>
    </lineage>
</organism>
<protein>
    <submittedName>
        <fullName evidence="2">Phlebovirus_G2 domain-containing protein</fullName>
    </submittedName>
</protein>
<keyword evidence="1" id="KW-0812">Transmembrane</keyword>
<reference evidence="2" key="1">
    <citation type="submission" date="2017-02" db="UniProtKB">
        <authorList>
            <consortium name="WormBaseParasite"/>
        </authorList>
    </citation>
    <scope>IDENTIFICATION</scope>
</reference>
<evidence type="ECO:0000256" key="1">
    <source>
        <dbReference type="SAM" id="Phobius"/>
    </source>
</evidence>
<dbReference type="AlphaFoldDB" id="A0A0N4VVV7"/>
<keyword evidence="1" id="KW-0472">Membrane</keyword>
<dbReference type="Gene3D" id="2.60.40.3770">
    <property type="match status" value="1"/>
</dbReference>
<dbReference type="WBParaSite" id="HPLM_0000142701-mRNA-1">
    <property type="protein sequence ID" value="HPLM_0000142701-mRNA-1"/>
    <property type="gene ID" value="HPLM_0000142701"/>
</dbReference>
<accession>A0A0N4VVV7</accession>